<keyword evidence="3" id="KW-1185">Reference proteome</keyword>
<accession>A0A430FAL5</accession>
<comment type="caution">
    <text evidence="2">The sequence shown here is derived from an EMBL/GenBank/DDBJ whole genome shotgun (WGS) entry which is preliminary data.</text>
</comment>
<evidence type="ECO:0000256" key="1">
    <source>
        <dbReference type="SAM" id="Phobius"/>
    </source>
</evidence>
<keyword evidence="1" id="KW-0812">Transmembrane</keyword>
<evidence type="ECO:0000313" key="3">
    <source>
        <dbReference type="Proteomes" id="UP000288052"/>
    </source>
</evidence>
<keyword evidence="1" id="KW-0472">Membrane</keyword>
<dbReference type="RefSeq" id="WP_126031374.1">
    <property type="nucleotide sequence ID" value="NZ_QXGI01000001.1"/>
</dbReference>
<proteinExistence type="predicted"/>
<sequence length="102" mass="10647">MSLKDVLVVAWRAFWANILSVDSLMVLAFILVVAVLAGVAMGRTMGYVRYAVRAAAAILLVILLIGVLGALGLHWDAGGGSTILGWLNDLVQAPFLPAEGAA</sequence>
<dbReference type="AlphaFoldDB" id="A0A430FAL5"/>
<keyword evidence="1" id="KW-1133">Transmembrane helix</keyword>
<organism evidence="2 3">
    <name type="scientific">Bifidobacterium castoris</name>
    <dbReference type="NCBI Taxonomy" id="2306972"/>
    <lineage>
        <taxon>Bacteria</taxon>
        <taxon>Bacillati</taxon>
        <taxon>Actinomycetota</taxon>
        <taxon>Actinomycetes</taxon>
        <taxon>Bifidobacteriales</taxon>
        <taxon>Bifidobacteriaceae</taxon>
        <taxon>Bifidobacterium</taxon>
    </lineage>
</organism>
<gene>
    <name evidence="2" type="ORF">D2E22_0332</name>
</gene>
<feature type="transmembrane region" description="Helical" evidence="1">
    <location>
        <begin position="14"/>
        <end position="39"/>
    </location>
</feature>
<feature type="transmembrane region" description="Helical" evidence="1">
    <location>
        <begin position="51"/>
        <end position="75"/>
    </location>
</feature>
<evidence type="ECO:0000313" key="2">
    <source>
        <dbReference type="EMBL" id="RSX49871.1"/>
    </source>
</evidence>
<name>A0A430FAL5_9BIFI</name>
<dbReference type="Proteomes" id="UP000288052">
    <property type="component" value="Unassembled WGS sequence"/>
</dbReference>
<dbReference type="EMBL" id="QXGI01000001">
    <property type="protein sequence ID" value="RSX49871.1"/>
    <property type="molecule type" value="Genomic_DNA"/>
</dbReference>
<protein>
    <submittedName>
        <fullName evidence="2">Uncharacterized protein</fullName>
    </submittedName>
</protein>
<reference evidence="2 3" key="1">
    <citation type="submission" date="2018-09" db="EMBL/GenBank/DDBJ databases">
        <title>Characterization of the phylogenetic diversity of five novel species belonging to the genus Bifidobacterium.</title>
        <authorList>
            <person name="Lugli G.A."/>
            <person name="Duranti S."/>
            <person name="Milani C."/>
        </authorList>
    </citation>
    <scope>NUCLEOTIDE SEQUENCE [LARGE SCALE GENOMIC DNA]</scope>
    <source>
        <strain evidence="2 3">2020B</strain>
    </source>
</reference>